<dbReference type="SUPFAM" id="SSF53187">
    <property type="entry name" value="Zn-dependent exopeptidases"/>
    <property type="match status" value="1"/>
</dbReference>
<dbReference type="SUPFAM" id="SSF55031">
    <property type="entry name" value="Bacterial exopeptidase dimerisation domain"/>
    <property type="match status" value="1"/>
</dbReference>
<dbReference type="InterPro" id="IPR011650">
    <property type="entry name" value="Peptidase_M20_dimer"/>
</dbReference>
<dbReference type="Gene3D" id="3.40.630.10">
    <property type="entry name" value="Zn peptidases"/>
    <property type="match status" value="1"/>
</dbReference>
<dbReference type="Pfam" id="PF01546">
    <property type="entry name" value="Peptidase_M20"/>
    <property type="match status" value="1"/>
</dbReference>
<dbReference type="RefSeq" id="WP_231335630.1">
    <property type="nucleotide sequence ID" value="NZ_CP059572.1"/>
</dbReference>
<organism evidence="7 8">
    <name type="scientific">Actinomadura graeca</name>
    <dbReference type="NCBI Taxonomy" id="2750812"/>
    <lineage>
        <taxon>Bacteria</taxon>
        <taxon>Bacillati</taxon>
        <taxon>Actinomycetota</taxon>
        <taxon>Actinomycetes</taxon>
        <taxon>Streptosporangiales</taxon>
        <taxon>Thermomonosporaceae</taxon>
        <taxon>Actinomadura</taxon>
    </lineage>
</organism>
<accession>A0ABX8QUF9</accession>
<dbReference type="InterPro" id="IPR036264">
    <property type="entry name" value="Bact_exopeptidase_dim_dom"/>
</dbReference>
<sequence>MPDRTPPGRTAVALEDPALDPVPLTQRLVRYDTTNPPGDEAACVGFVERLAAEAGLETRVIAADPRRPNLIVRLPGRGEAPPLLLHAHVDVVPAEGQRWTHPPFDGALRDGHVWGRGSLDMKGGLAMMLTAMLRLRAAGTPPAGDVLLAVVPDEEAGSAVGAGHLVREHPGLFAGVRNAVGEDGGADLDLGGAVRPHPVVVAEKRACWLRVTLRGQGGHSSRTAPPGSAVRQLTRLLRAIEPGGLEPVVTPAVDRMLRELSAVLGEPLAGAFARLRTDPGDEEALAALPDADAQYLRSVLRHSVNATVIEGGTAPNVLPEEITVTLDGRALPGGFGAAGFVEELSARTGTELSAEVLVEGEAMPGPEFGAFYDDLVAVLRAADPDGVPVPMMTTASTDARLFRSLGIACYGWLPLLLPAGGGYRGLLHRPDERVPAEALRFGAACFTDLLRGRR</sequence>
<dbReference type="PANTHER" id="PTHR43808">
    <property type="entry name" value="ACETYLORNITHINE DEACETYLASE"/>
    <property type="match status" value="1"/>
</dbReference>
<dbReference type="Gene3D" id="3.30.70.360">
    <property type="match status" value="1"/>
</dbReference>
<dbReference type="InterPro" id="IPR001261">
    <property type="entry name" value="ArgE/DapE_CS"/>
</dbReference>
<evidence type="ECO:0000256" key="4">
    <source>
        <dbReference type="ARBA" id="ARBA00022801"/>
    </source>
</evidence>
<dbReference type="Gene3D" id="1.10.150.900">
    <property type="match status" value="1"/>
</dbReference>
<dbReference type="InterPro" id="IPR002933">
    <property type="entry name" value="Peptidase_M20"/>
</dbReference>
<dbReference type="PANTHER" id="PTHR43808:SF8">
    <property type="entry name" value="PEPTIDASE M20 DIMERISATION DOMAIN-CONTAINING PROTEIN"/>
    <property type="match status" value="1"/>
</dbReference>
<gene>
    <name evidence="7" type="ORF">AGRA3207_003385</name>
</gene>
<reference evidence="7" key="1">
    <citation type="submission" date="2020-07" db="EMBL/GenBank/DDBJ databases">
        <authorList>
            <person name="Tarantini F.S."/>
            <person name="Hong K.W."/>
            <person name="Chan K.G."/>
        </authorList>
    </citation>
    <scope>NUCLEOTIDE SEQUENCE</scope>
    <source>
        <strain evidence="7">32-07</strain>
    </source>
</reference>
<dbReference type="PROSITE" id="PS00758">
    <property type="entry name" value="ARGE_DAPE_CPG2_1"/>
    <property type="match status" value="1"/>
</dbReference>
<dbReference type="Proteomes" id="UP001049518">
    <property type="component" value="Chromosome"/>
</dbReference>
<keyword evidence="8" id="KW-1185">Reference proteome</keyword>
<keyword evidence="3" id="KW-0479">Metal-binding</keyword>
<evidence type="ECO:0000256" key="3">
    <source>
        <dbReference type="ARBA" id="ARBA00022723"/>
    </source>
</evidence>
<dbReference type="Pfam" id="PF07687">
    <property type="entry name" value="M20_dimer"/>
    <property type="match status" value="1"/>
</dbReference>
<keyword evidence="5" id="KW-0862">Zinc</keyword>
<dbReference type="InterPro" id="IPR050072">
    <property type="entry name" value="Peptidase_M20A"/>
</dbReference>
<evidence type="ECO:0000259" key="6">
    <source>
        <dbReference type="Pfam" id="PF07687"/>
    </source>
</evidence>
<evidence type="ECO:0000313" key="8">
    <source>
        <dbReference type="Proteomes" id="UP001049518"/>
    </source>
</evidence>
<keyword evidence="4" id="KW-0378">Hydrolase</keyword>
<evidence type="ECO:0000313" key="7">
    <source>
        <dbReference type="EMBL" id="QXJ22393.1"/>
    </source>
</evidence>
<protein>
    <submittedName>
        <fullName evidence="7">M20/M25/M40 family metallo-hydrolase</fullName>
    </submittedName>
</protein>
<evidence type="ECO:0000256" key="1">
    <source>
        <dbReference type="ARBA" id="ARBA00001947"/>
    </source>
</evidence>
<feature type="domain" description="Peptidase M20 dimerisation" evidence="6">
    <location>
        <begin position="202"/>
        <end position="333"/>
    </location>
</feature>
<proteinExistence type="inferred from homology"/>
<evidence type="ECO:0000256" key="5">
    <source>
        <dbReference type="ARBA" id="ARBA00022833"/>
    </source>
</evidence>
<evidence type="ECO:0000256" key="2">
    <source>
        <dbReference type="ARBA" id="ARBA00006247"/>
    </source>
</evidence>
<comment type="similarity">
    <text evidence="2">Belongs to the peptidase M20A family.</text>
</comment>
<name>A0ABX8QUF9_9ACTN</name>
<dbReference type="EMBL" id="CP059572">
    <property type="protein sequence ID" value="QXJ22393.1"/>
    <property type="molecule type" value="Genomic_DNA"/>
</dbReference>
<comment type="cofactor">
    <cofactor evidence="1">
        <name>Zn(2+)</name>
        <dbReference type="ChEBI" id="CHEBI:29105"/>
    </cofactor>
</comment>